<dbReference type="PANTHER" id="PTHR30289">
    <property type="entry name" value="UNCHARACTERIZED PROTEIN YBCL-RELATED"/>
    <property type="match status" value="1"/>
</dbReference>
<dbReference type="Gene3D" id="3.90.280.10">
    <property type="entry name" value="PEBP-like"/>
    <property type="match status" value="1"/>
</dbReference>
<protein>
    <submittedName>
        <fullName evidence="1">Phospholipid-binding protein</fullName>
    </submittedName>
</protein>
<accession>A0A0R2N355</accession>
<dbReference type="InterPro" id="IPR036610">
    <property type="entry name" value="PEBP-like_sf"/>
</dbReference>
<organism evidence="1 2">
    <name type="scientific">Lacticaseibacillus saniviri JCM 17471 = DSM 24301</name>
    <dbReference type="NCBI Taxonomy" id="1293598"/>
    <lineage>
        <taxon>Bacteria</taxon>
        <taxon>Bacillati</taxon>
        <taxon>Bacillota</taxon>
        <taxon>Bacilli</taxon>
        <taxon>Lactobacillales</taxon>
        <taxon>Lactobacillaceae</taxon>
        <taxon>Lacticaseibacillus</taxon>
    </lineage>
</organism>
<dbReference type="InterPro" id="IPR008914">
    <property type="entry name" value="PEBP"/>
</dbReference>
<dbReference type="SUPFAM" id="SSF49777">
    <property type="entry name" value="PEBP-like"/>
    <property type="match status" value="1"/>
</dbReference>
<dbReference type="NCBIfam" id="TIGR00481">
    <property type="entry name" value="YbhB/YbcL family Raf kinase inhibitor-like protein"/>
    <property type="match status" value="1"/>
</dbReference>
<evidence type="ECO:0000313" key="2">
    <source>
        <dbReference type="Proteomes" id="UP000050969"/>
    </source>
</evidence>
<gene>
    <name evidence="1" type="ORF">IV56_GL000059</name>
</gene>
<dbReference type="EMBL" id="JQCE01000001">
    <property type="protein sequence ID" value="KRO18907.1"/>
    <property type="molecule type" value="Genomic_DNA"/>
</dbReference>
<dbReference type="CDD" id="cd00865">
    <property type="entry name" value="PEBP_bact_arch"/>
    <property type="match status" value="1"/>
</dbReference>
<sequence length="163" mass="17791">MNANYLDDRYGKYAIGADLHAGYPVTSFPISISNVPDDTVTFALWLVDYDAIPVSGFTWIHWNVADIPATVTEIPEDASRSGIVPMVQGNNSNAGSLVHETDPAITQHYVGPQPPNGDHSYTLTVFALDTKLNLKPGFWLNEARHAMAGHILAQTSVELRSRA</sequence>
<dbReference type="STRING" id="1293598.IV56_GL000059"/>
<dbReference type="PANTHER" id="PTHR30289:SF1">
    <property type="entry name" value="PEBP (PHOSPHATIDYLETHANOLAMINE-BINDING PROTEIN) FAMILY PROTEIN"/>
    <property type="match status" value="1"/>
</dbReference>
<dbReference type="InterPro" id="IPR005247">
    <property type="entry name" value="YbhB_YbcL/LppC-like"/>
</dbReference>
<keyword evidence="2" id="KW-1185">Reference proteome</keyword>
<reference evidence="1 2" key="1">
    <citation type="journal article" date="2015" name="Genome Announc.">
        <title>Expanding the biotechnology potential of lactobacilli through comparative genomics of 213 strains and associated genera.</title>
        <authorList>
            <person name="Sun Z."/>
            <person name="Harris H.M."/>
            <person name="McCann A."/>
            <person name="Guo C."/>
            <person name="Argimon S."/>
            <person name="Zhang W."/>
            <person name="Yang X."/>
            <person name="Jeffery I.B."/>
            <person name="Cooney J.C."/>
            <person name="Kagawa T.F."/>
            <person name="Liu W."/>
            <person name="Song Y."/>
            <person name="Salvetti E."/>
            <person name="Wrobel A."/>
            <person name="Rasinkangas P."/>
            <person name="Parkhill J."/>
            <person name="Rea M.C."/>
            <person name="O'Sullivan O."/>
            <person name="Ritari J."/>
            <person name="Douillard F.P."/>
            <person name="Paul Ross R."/>
            <person name="Yang R."/>
            <person name="Briner A.E."/>
            <person name="Felis G.E."/>
            <person name="de Vos W.M."/>
            <person name="Barrangou R."/>
            <person name="Klaenhammer T.R."/>
            <person name="Caufield P.W."/>
            <person name="Cui Y."/>
            <person name="Zhang H."/>
            <person name="O'Toole P.W."/>
        </authorList>
    </citation>
    <scope>NUCLEOTIDE SEQUENCE [LARGE SCALE GENOMIC DNA]</scope>
    <source>
        <strain evidence="1 2">DSM 24301</strain>
    </source>
</reference>
<dbReference type="AlphaFoldDB" id="A0A0R2N355"/>
<name>A0A0R2N355_9LACO</name>
<dbReference type="Proteomes" id="UP000050969">
    <property type="component" value="Unassembled WGS sequence"/>
</dbReference>
<comment type="caution">
    <text evidence="1">The sequence shown here is derived from an EMBL/GenBank/DDBJ whole genome shotgun (WGS) entry which is preliminary data.</text>
</comment>
<dbReference type="PATRIC" id="fig|1293598.4.peg.59"/>
<proteinExistence type="predicted"/>
<dbReference type="Pfam" id="PF01161">
    <property type="entry name" value="PBP"/>
    <property type="match status" value="1"/>
</dbReference>
<evidence type="ECO:0000313" key="1">
    <source>
        <dbReference type="EMBL" id="KRO18907.1"/>
    </source>
</evidence>